<dbReference type="Pfam" id="PF13359">
    <property type="entry name" value="DDE_Tnp_4"/>
    <property type="match status" value="1"/>
</dbReference>
<dbReference type="GO" id="GO:0046872">
    <property type="term" value="F:metal ion binding"/>
    <property type="evidence" value="ECO:0007669"/>
    <property type="project" value="UniProtKB-KW"/>
</dbReference>
<dbReference type="Gene3D" id="3.30.1740.20">
    <property type="entry name" value="Ribosomal protein S26e"/>
    <property type="match status" value="1"/>
</dbReference>
<reference evidence="8" key="3">
    <citation type="submission" date="2025-09" db="UniProtKB">
        <authorList>
            <consortium name="Ensembl"/>
        </authorList>
    </citation>
    <scope>IDENTIFICATION</scope>
</reference>
<reference evidence="9" key="1">
    <citation type="submission" date="2018-06" db="EMBL/GenBank/DDBJ databases">
        <title>Genome assembly of Danube salmon.</title>
        <authorList>
            <person name="Macqueen D.J."/>
            <person name="Gundappa M.K."/>
        </authorList>
    </citation>
    <scope>NUCLEOTIDE SEQUENCE [LARGE SCALE GENOMIC DNA]</scope>
</reference>
<evidence type="ECO:0000256" key="6">
    <source>
        <dbReference type="RuleBase" id="RU363128"/>
    </source>
</evidence>
<name>A0A4W5QSH6_9TELE</name>
<organism evidence="8 9">
    <name type="scientific">Hucho hucho</name>
    <name type="common">huchen</name>
    <dbReference type="NCBI Taxonomy" id="62062"/>
    <lineage>
        <taxon>Eukaryota</taxon>
        <taxon>Metazoa</taxon>
        <taxon>Chordata</taxon>
        <taxon>Craniata</taxon>
        <taxon>Vertebrata</taxon>
        <taxon>Euteleostomi</taxon>
        <taxon>Actinopterygii</taxon>
        <taxon>Neopterygii</taxon>
        <taxon>Teleostei</taxon>
        <taxon>Protacanthopterygii</taxon>
        <taxon>Salmoniformes</taxon>
        <taxon>Salmonidae</taxon>
        <taxon>Salmoninae</taxon>
        <taxon>Hucho</taxon>
    </lineage>
</organism>
<dbReference type="GO" id="GO:0003735">
    <property type="term" value="F:structural constituent of ribosome"/>
    <property type="evidence" value="ECO:0007669"/>
    <property type="project" value="InterPro"/>
</dbReference>
<dbReference type="GeneTree" id="ENSGT00940000164656"/>
<reference evidence="8" key="2">
    <citation type="submission" date="2025-08" db="UniProtKB">
        <authorList>
            <consortium name="Ensembl"/>
        </authorList>
    </citation>
    <scope>IDENTIFICATION</scope>
</reference>
<dbReference type="Ensembl" id="ENSHHUT00000083243.1">
    <property type="protein sequence ID" value="ENSHHUP00000080666.1"/>
    <property type="gene ID" value="ENSHHUG00000046961.1"/>
</dbReference>
<evidence type="ECO:0000256" key="3">
    <source>
        <dbReference type="ARBA" id="ARBA00022723"/>
    </source>
</evidence>
<dbReference type="GO" id="GO:0005840">
    <property type="term" value="C:ribosome"/>
    <property type="evidence" value="ECO:0007669"/>
    <property type="project" value="UniProtKB-KW"/>
</dbReference>
<comment type="similarity">
    <text evidence="2 6">Belongs to the eukaryotic ribosomal protein eS26 family.</text>
</comment>
<evidence type="ECO:0000256" key="5">
    <source>
        <dbReference type="ARBA" id="ARBA00023274"/>
    </source>
</evidence>
<evidence type="ECO:0000259" key="7">
    <source>
        <dbReference type="Pfam" id="PF13359"/>
    </source>
</evidence>
<keyword evidence="4 6" id="KW-0689">Ribosomal protein</keyword>
<evidence type="ECO:0000313" key="9">
    <source>
        <dbReference type="Proteomes" id="UP000314982"/>
    </source>
</evidence>
<feature type="domain" description="DDE Tnp4" evidence="7">
    <location>
        <begin position="2"/>
        <end position="84"/>
    </location>
</feature>
<evidence type="ECO:0000256" key="2">
    <source>
        <dbReference type="ARBA" id="ARBA00008596"/>
    </source>
</evidence>
<evidence type="ECO:0000256" key="1">
    <source>
        <dbReference type="ARBA" id="ARBA00001968"/>
    </source>
</evidence>
<keyword evidence="5 6" id="KW-0687">Ribonucleoprotein</keyword>
<dbReference type="PANTHER" id="PTHR23080">
    <property type="entry name" value="THAP DOMAIN PROTEIN"/>
    <property type="match status" value="1"/>
</dbReference>
<comment type="cofactor">
    <cofactor evidence="1">
        <name>a divalent metal cation</name>
        <dbReference type="ChEBI" id="CHEBI:60240"/>
    </cofactor>
</comment>
<dbReference type="GO" id="GO:1990904">
    <property type="term" value="C:ribonucleoprotein complex"/>
    <property type="evidence" value="ECO:0007669"/>
    <property type="project" value="UniProtKB-KW"/>
</dbReference>
<dbReference type="InterPro" id="IPR000892">
    <property type="entry name" value="Ribosomal_eS26"/>
</dbReference>
<dbReference type="STRING" id="62062.ENSHHUP00000080666"/>
<dbReference type="Pfam" id="PF01283">
    <property type="entry name" value="Ribosomal_S26e"/>
    <property type="match status" value="1"/>
</dbReference>
<evidence type="ECO:0000256" key="4">
    <source>
        <dbReference type="ARBA" id="ARBA00022980"/>
    </source>
</evidence>
<dbReference type="InterPro" id="IPR027806">
    <property type="entry name" value="HARBI1_dom"/>
</dbReference>
<keyword evidence="3" id="KW-0479">Metal-binding</keyword>
<dbReference type="AlphaFoldDB" id="A0A4W5QSH6"/>
<dbReference type="InterPro" id="IPR038551">
    <property type="entry name" value="Ribosomal_eS26_sf"/>
</dbReference>
<dbReference type="Proteomes" id="UP000314982">
    <property type="component" value="Unassembled WGS sequence"/>
</dbReference>
<keyword evidence="9" id="KW-1185">Reference proteome</keyword>
<accession>A0A4W5QSH6</accession>
<proteinExistence type="inferred from homology"/>
<dbReference type="PANTHER" id="PTHR23080:SF143">
    <property type="entry name" value="SI:DKEY-56D12.4"/>
    <property type="match status" value="1"/>
</dbReference>
<sequence>MLISSAYGGRCSNKYITLDSRFLEYLCPDDEVMADRGFTIRDLLHERKVKLTIPAFSKSGAQLSVEDTTCTRRIANVRVHTKKRWNCGRAKKGRGHFVIRNIVEAAAIRYLRDYVLPKLYVKLHYCVSYAIHCKVVRKDCTPPSRFRPSCEVHPKPM</sequence>
<dbReference type="GO" id="GO:0006412">
    <property type="term" value="P:translation"/>
    <property type="evidence" value="ECO:0007669"/>
    <property type="project" value="InterPro"/>
</dbReference>
<evidence type="ECO:0000313" key="8">
    <source>
        <dbReference type="Ensembl" id="ENSHHUP00000080666.1"/>
    </source>
</evidence>
<protein>
    <recommendedName>
        <fullName evidence="6">40S ribosomal protein S26</fullName>
    </recommendedName>
</protein>